<keyword evidence="3" id="KW-1185">Reference proteome</keyword>
<protein>
    <submittedName>
        <fullName evidence="2">Uncharacterized protein</fullName>
    </submittedName>
</protein>
<feature type="region of interest" description="Disordered" evidence="1">
    <location>
        <begin position="67"/>
        <end position="127"/>
    </location>
</feature>
<evidence type="ECO:0000256" key="1">
    <source>
        <dbReference type="SAM" id="MobiDB-lite"/>
    </source>
</evidence>
<feature type="compositionally biased region" description="Polar residues" evidence="1">
    <location>
        <begin position="35"/>
        <end position="48"/>
    </location>
</feature>
<comment type="caution">
    <text evidence="2">The sequence shown here is derived from an EMBL/GenBank/DDBJ whole genome shotgun (WGS) entry which is preliminary data.</text>
</comment>
<reference evidence="2 3" key="1">
    <citation type="journal article" date="2021" name="BMC Genomics">
        <title>Datura genome reveals duplications of psychoactive alkaloid biosynthetic genes and high mutation rate following tissue culture.</title>
        <authorList>
            <person name="Rajewski A."/>
            <person name="Carter-House D."/>
            <person name="Stajich J."/>
            <person name="Litt A."/>
        </authorList>
    </citation>
    <scope>NUCLEOTIDE SEQUENCE [LARGE SCALE GENOMIC DNA]</scope>
    <source>
        <strain evidence="2">AR-01</strain>
    </source>
</reference>
<evidence type="ECO:0000313" key="3">
    <source>
        <dbReference type="Proteomes" id="UP000823775"/>
    </source>
</evidence>
<dbReference type="EMBL" id="JACEIK010000268">
    <property type="protein sequence ID" value="MCD7453841.1"/>
    <property type="molecule type" value="Genomic_DNA"/>
</dbReference>
<feature type="compositionally biased region" description="Basic and acidic residues" evidence="1">
    <location>
        <begin position="76"/>
        <end position="97"/>
    </location>
</feature>
<name>A0ABS8S3Y9_DATST</name>
<feature type="non-terminal residue" evidence="2">
    <location>
        <position position="148"/>
    </location>
</feature>
<organism evidence="2 3">
    <name type="scientific">Datura stramonium</name>
    <name type="common">Jimsonweed</name>
    <name type="synonym">Common thornapple</name>
    <dbReference type="NCBI Taxonomy" id="4076"/>
    <lineage>
        <taxon>Eukaryota</taxon>
        <taxon>Viridiplantae</taxon>
        <taxon>Streptophyta</taxon>
        <taxon>Embryophyta</taxon>
        <taxon>Tracheophyta</taxon>
        <taxon>Spermatophyta</taxon>
        <taxon>Magnoliopsida</taxon>
        <taxon>eudicotyledons</taxon>
        <taxon>Gunneridae</taxon>
        <taxon>Pentapetalae</taxon>
        <taxon>asterids</taxon>
        <taxon>lamiids</taxon>
        <taxon>Solanales</taxon>
        <taxon>Solanaceae</taxon>
        <taxon>Solanoideae</taxon>
        <taxon>Datureae</taxon>
        <taxon>Datura</taxon>
    </lineage>
</organism>
<sequence>MVGLYVVHVVNEAEVAEEDVGMTNLLTGPEIGERSNVSGGATATNVGDINTDHDVEKDLDGVETVVESNFDSNEEGIPKEDDSKVDEELRSVKDEKRSKKRNKQQRKKPIAKNEIPLGEADSDDNKDELDLEAVAGVDLPGRRRNIKL</sequence>
<evidence type="ECO:0000313" key="2">
    <source>
        <dbReference type="EMBL" id="MCD7453841.1"/>
    </source>
</evidence>
<accession>A0ABS8S3Y9</accession>
<feature type="compositionally biased region" description="Basic residues" evidence="1">
    <location>
        <begin position="98"/>
        <end position="110"/>
    </location>
</feature>
<gene>
    <name evidence="2" type="ORF">HAX54_022301</name>
</gene>
<proteinExistence type="predicted"/>
<dbReference type="Proteomes" id="UP000823775">
    <property type="component" value="Unassembled WGS sequence"/>
</dbReference>
<feature type="region of interest" description="Disordered" evidence="1">
    <location>
        <begin position="31"/>
        <end position="55"/>
    </location>
</feature>